<dbReference type="InterPro" id="IPR036514">
    <property type="entry name" value="SGNH_hydro_sf"/>
</dbReference>
<dbReference type="SUPFAM" id="SSF52266">
    <property type="entry name" value="SGNH hydrolase"/>
    <property type="match status" value="1"/>
</dbReference>
<protein>
    <recommendedName>
        <fullName evidence="3">SGNH hydrolase-type esterase domain-containing protein</fullName>
    </recommendedName>
</protein>
<gene>
    <name evidence="1" type="ORF">BHQ18_12185</name>
</gene>
<sequence>MVAEPNQVTADALETYTLVESLAPQAQLIIIGPTWGNSEPNESILKTRDAVRDAAAKVDALFVDPIQDRWFTNGEPGLVGADNMHPTDLANARIAEHLYPVFLQALSANTT</sequence>
<evidence type="ECO:0008006" key="3">
    <source>
        <dbReference type="Google" id="ProtNLM"/>
    </source>
</evidence>
<dbReference type="CDD" id="cd00229">
    <property type="entry name" value="SGNH_hydrolase"/>
    <property type="match status" value="1"/>
</dbReference>
<dbReference type="EMBL" id="MIHA01000007">
    <property type="protein sequence ID" value="ODQ90184.1"/>
    <property type="molecule type" value="Genomic_DNA"/>
</dbReference>
<proteinExistence type="predicted"/>
<name>A0A1E3RJZ8_MYCFV</name>
<comment type="caution">
    <text evidence="1">The sequence shown here is derived from an EMBL/GenBank/DDBJ whole genome shotgun (WGS) entry which is preliminary data.</text>
</comment>
<organism evidence="1 2">
    <name type="scientific">Mycolicibacterium flavescens</name>
    <name type="common">Mycobacterium flavescens</name>
    <dbReference type="NCBI Taxonomy" id="1776"/>
    <lineage>
        <taxon>Bacteria</taxon>
        <taxon>Bacillati</taxon>
        <taxon>Actinomycetota</taxon>
        <taxon>Actinomycetes</taxon>
        <taxon>Mycobacteriales</taxon>
        <taxon>Mycobacteriaceae</taxon>
        <taxon>Mycolicibacterium</taxon>
    </lineage>
</organism>
<reference evidence="2" key="1">
    <citation type="submission" date="2016-09" db="EMBL/GenBank/DDBJ databases">
        <authorList>
            <person name="Greninger A.L."/>
            <person name="Jerome K.R."/>
            <person name="Mcnair B."/>
            <person name="Wallis C."/>
            <person name="Fang F."/>
        </authorList>
    </citation>
    <scope>NUCLEOTIDE SEQUENCE [LARGE SCALE GENOMIC DNA]</scope>
    <source>
        <strain evidence="2">M6</strain>
    </source>
</reference>
<keyword evidence="2" id="KW-1185">Reference proteome</keyword>
<dbReference type="Gene3D" id="3.40.50.1110">
    <property type="entry name" value="SGNH hydrolase"/>
    <property type="match status" value="1"/>
</dbReference>
<dbReference type="AlphaFoldDB" id="A0A1E3RJZ8"/>
<dbReference type="STRING" id="1776.BHQ18_12185"/>
<accession>A0A1E3RJZ8</accession>
<dbReference type="Proteomes" id="UP000094053">
    <property type="component" value="Unassembled WGS sequence"/>
</dbReference>
<evidence type="ECO:0000313" key="2">
    <source>
        <dbReference type="Proteomes" id="UP000094053"/>
    </source>
</evidence>
<evidence type="ECO:0000313" key="1">
    <source>
        <dbReference type="EMBL" id="ODQ90184.1"/>
    </source>
</evidence>